<accession>A0A2K3JL50</accession>
<dbReference type="PANTHER" id="PTHR34836">
    <property type="entry name" value="OS06G0188250 PROTEIN"/>
    <property type="match status" value="1"/>
</dbReference>
<dbReference type="Proteomes" id="UP000236291">
    <property type="component" value="Unassembled WGS sequence"/>
</dbReference>
<dbReference type="PANTHER" id="PTHR34836:SF1">
    <property type="entry name" value="OS09G0428600 PROTEIN"/>
    <property type="match status" value="1"/>
</dbReference>
<evidence type="ECO:0000313" key="1">
    <source>
        <dbReference type="EMBL" id="PNX54762.1"/>
    </source>
</evidence>
<sequence length="74" mass="7985">MFGGMAQTRNESNVVVKVGAVLDVTNGTVGIIGLSCINMALSDFYHSHSHYKTRIQIILRDSHKDVVTAAAHGM</sequence>
<dbReference type="AlphaFoldDB" id="A0A2K3JL50"/>
<gene>
    <name evidence="1" type="ORF">L195_g048384</name>
</gene>
<proteinExistence type="predicted"/>
<evidence type="ECO:0000313" key="2">
    <source>
        <dbReference type="Proteomes" id="UP000236291"/>
    </source>
</evidence>
<name>A0A2K3JL50_TRIPR</name>
<dbReference type="EMBL" id="ASHM01069099">
    <property type="protein sequence ID" value="PNX54762.1"/>
    <property type="molecule type" value="Genomic_DNA"/>
</dbReference>
<reference evidence="1 2" key="2">
    <citation type="journal article" date="2017" name="Front. Plant Sci.">
        <title>Gene Classification and Mining of Molecular Markers Useful in Red Clover (Trifolium pratense) Breeding.</title>
        <authorList>
            <person name="Istvanek J."/>
            <person name="Dluhosova J."/>
            <person name="Dluhos P."/>
            <person name="Patkova L."/>
            <person name="Nedelnik J."/>
            <person name="Repkova J."/>
        </authorList>
    </citation>
    <scope>NUCLEOTIDE SEQUENCE [LARGE SCALE GENOMIC DNA]</scope>
    <source>
        <strain evidence="2">cv. Tatra</strain>
        <tissue evidence="1">Young leaves</tissue>
    </source>
</reference>
<dbReference type="InterPro" id="IPR015683">
    <property type="entry name" value="Ionotropic_Glu_rcpt"/>
</dbReference>
<dbReference type="STRING" id="57577.A0A2K3JL50"/>
<comment type="caution">
    <text evidence="1">The sequence shown here is derived from an EMBL/GenBank/DDBJ whole genome shotgun (WGS) entry which is preliminary data.</text>
</comment>
<organism evidence="1 2">
    <name type="scientific">Trifolium pratense</name>
    <name type="common">Red clover</name>
    <dbReference type="NCBI Taxonomy" id="57577"/>
    <lineage>
        <taxon>Eukaryota</taxon>
        <taxon>Viridiplantae</taxon>
        <taxon>Streptophyta</taxon>
        <taxon>Embryophyta</taxon>
        <taxon>Tracheophyta</taxon>
        <taxon>Spermatophyta</taxon>
        <taxon>Magnoliopsida</taxon>
        <taxon>eudicotyledons</taxon>
        <taxon>Gunneridae</taxon>
        <taxon>Pentapetalae</taxon>
        <taxon>rosids</taxon>
        <taxon>fabids</taxon>
        <taxon>Fabales</taxon>
        <taxon>Fabaceae</taxon>
        <taxon>Papilionoideae</taxon>
        <taxon>50 kb inversion clade</taxon>
        <taxon>NPAAA clade</taxon>
        <taxon>Hologalegina</taxon>
        <taxon>IRL clade</taxon>
        <taxon>Trifolieae</taxon>
        <taxon>Trifolium</taxon>
    </lineage>
</organism>
<keyword evidence="1" id="KW-0675">Receptor</keyword>
<reference evidence="1 2" key="1">
    <citation type="journal article" date="2014" name="Am. J. Bot.">
        <title>Genome assembly and annotation for red clover (Trifolium pratense; Fabaceae).</title>
        <authorList>
            <person name="Istvanek J."/>
            <person name="Jaros M."/>
            <person name="Krenek A."/>
            <person name="Repkova J."/>
        </authorList>
    </citation>
    <scope>NUCLEOTIDE SEQUENCE [LARGE SCALE GENOMIC DNA]</scope>
    <source>
        <strain evidence="2">cv. Tatra</strain>
        <tissue evidence="1">Young leaves</tissue>
    </source>
</reference>
<protein>
    <submittedName>
        <fullName evidence="1">Glutamate-gated kainate-type ion channel receptor subunit GluR19</fullName>
    </submittedName>
</protein>